<dbReference type="PANTHER" id="PTHR23427">
    <property type="entry name" value="SURFEIT LOCUS PROTEIN"/>
    <property type="match status" value="1"/>
</dbReference>
<gene>
    <name evidence="7" type="ORF">CEV34_5175</name>
</gene>
<comment type="subcellular location">
    <subcellularLocation>
        <location evidence="6">Cell membrane</location>
        <topology evidence="6">Multi-pass membrane protein</topology>
    </subcellularLocation>
    <subcellularLocation>
        <location evidence="1">Membrane</location>
    </subcellularLocation>
</comment>
<dbReference type="Pfam" id="PF02104">
    <property type="entry name" value="SURF1"/>
    <property type="match status" value="1"/>
</dbReference>
<keyword evidence="3 6" id="KW-0812">Transmembrane</keyword>
<dbReference type="InterPro" id="IPR045214">
    <property type="entry name" value="Surf1/Surf4"/>
</dbReference>
<comment type="caution">
    <text evidence="7">The sequence shown here is derived from an EMBL/GenBank/DDBJ whole genome shotgun (WGS) entry which is preliminary data.</text>
</comment>
<dbReference type="PROSITE" id="PS50895">
    <property type="entry name" value="SURF1"/>
    <property type="match status" value="1"/>
</dbReference>
<dbReference type="RefSeq" id="WP_007879152.1">
    <property type="nucleotide sequence ID" value="NZ_CAXURC020000002.1"/>
</dbReference>
<comment type="similarity">
    <text evidence="2 6">Belongs to the SURF1 family.</text>
</comment>
<name>A0A1A9FNP4_9HYPH</name>
<evidence type="ECO:0000313" key="8">
    <source>
        <dbReference type="Proteomes" id="UP000216188"/>
    </source>
</evidence>
<keyword evidence="4 6" id="KW-1133">Transmembrane helix</keyword>
<dbReference type="CDD" id="cd06662">
    <property type="entry name" value="SURF1"/>
    <property type="match status" value="1"/>
</dbReference>
<dbReference type="InterPro" id="IPR002994">
    <property type="entry name" value="Surf1/Shy1"/>
</dbReference>
<dbReference type="STRING" id="419475.A8A54_13955"/>
<dbReference type="Proteomes" id="UP000216188">
    <property type="component" value="Unassembled WGS sequence"/>
</dbReference>
<evidence type="ECO:0000313" key="7">
    <source>
        <dbReference type="EMBL" id="OYR20992.1"/>
    </source>
</evidence>
<evidence type="ECO:0000256" key="4">
    <source>
        <dbReference type="ARBA" id="ARBA00022989"/>
    </source>
</evidence>
<keyword evidence="5 6" id="KW-0472">Membrane</keyword>
<dbReference type="KEGG" id="ops:A8A54_13955"/>
<dbReference type="PANTHER" id="PTHR23427:SF2">
    <property type="entry name" value="SURFEIT LOCUS PROTEIN 1"/>
    <property type="match status" value="1"/>
</dbReference>
<protein>
    <recommendedName>
        <fullName evidence="6">SURF1-like protein</fullName>
    </recommendedName>
</protein>
<organism evidence="7 8">
    <name type="scientific">Brucella pseudogrignonensis</name>
    <dbReference type="NCBI Taxonomy" id="419475"/>
    <lineage>
        <taxon>Bacteria</taxon>
        <taxon>Pseudomonadati</taxon>
        <taxon>Pseudomonadota</taxon>
        <taxon>Alphaproteobacteria</taxon>
        <taxon>Hyphomicrobiales</taxon>
        <taxon>Brucellaceae</taxon>
        <taxon>Brucella/Ochrobactrum group</taxon>
        <taxon>Brucella</taxon>
    </lineage>
</organism>
<evidence type="ECO:0000256" key="1">
    <source>
        <dbReference type="ARBA" id="ARBA00004370"/>
    </source>
</evidence>
<evidence type="ECO:0000256" key="6">
    <source>
        <dbReference type="RuleBase" id="RU363076"/>
    </source>
</evidence>
<feature type="transmembrane region" description="Helical" evidence="6">
    <location>
        <begin position="18"/>
        <end position="40"/>
    </location>
</feature>
<accession>A0A1A9FNP4</accession>
<dbReference type="GeneID" id="93110893"/>
<evidence type="ECO:0000256" key="5">
    <source>
        <dbReference type="ARBA" id="ARBA00023136"/>
    </source>
</evidence>
<dbReference type="AlphaFoldDB" id="A0A1A9FNP4"/>
<proteinExistence type="inferred from homology"/>
<evidence type="ECO:0000256" key="3">
    <source>
        <dbReference type="ARBA" id="ARBA00022692"/>
    </source>
</evidence>
<dbReference type="EMBL" id="NNRM01000049">
    <property type="protein sequence ID" value="OYR20992.1"/>
    <property type="molecule type" value="Genomic_DNA"/>
</dbReference>
<keyword evidence="8" id="KW-1185">Reference proteome</keyword>
<feature type="transmembrane region" description="Helical" evidence="6">
    <location>
        <begin position="223"/>
        <end position="244"/>
    </location>
</feature>
<dbReference type="GO" id="GO:0005886">
    <property type="term" value="C:plasma membrane"/>
    <property type="evidence" value="ECO:0007669"/>
    <property type="project" value="UniProtKB-SubCell"/>
</dbReference>
<reference evidence="7 8" key="1">
    <citation type="submission" date="2017-07" db="EMBL/GenBank/DDBJ databases">
        <title>Phylogenetic study on the rhizospheric bacterium Ochrobactrum sp. A44.</title>
        <authorList>
            <person name="Krzyzanowska D.M."/>
            <person name="Ossowicki A."/>
            <person name="Rajewska M."/>
            <person name="Maciag T."/>
            <person name="Kaczynski Z."/>
            <person name="Czerwicka M."/>
            <person name="Jafra S."/>
        </authorList>
    </citation>
    <scope>NUCLEOTIDE SEQUENCE [LARGE SCALE GENOMIC DNA]</scope>
    <source>
        <strain evidence="7 8">CCUG 30717</strain>
    </source>
</reference>
<sequence>MTTPMQASSTPQKKKSRFFLGFMAVLGALFFALFLSLGIWQVERLQWKLDLIARVDARVHAEPVAAPGKDDWANVNQADDEYRHVTLTGSYLNDKEVLVRALTERGSGFWVLTPLRSDDGTLTFINRGFIPDTKRDPSSRVETQIAGETTVTGLLRMPEPDGFFLRPNDPARNDWNSRDVKAFAEKEGLGTVAPYFIDADAKSNPGNVPIGGLTVVTFRNNHLSYAITWFALAAMIAGAAIFVWRYERKSKD</sequence>
<evidence type="ECO:0000256" key="2">
    <source>
        <dbReference type="ARBA" id="ARBA00007165"/>
    </source>
</evidence>
<keyword evidence="6" id="KW-1003">Cell membrane</keyword>